<reference evidence="1" key="1">
    <citation type="submission" date="2014-11" db="EMBL/GenBank/DDBJ databases">
        <authorList>
            <person name="Amaro Gonzalez C."/>
        </authorList>
    </citation>
    <scope>NUCLEOTIDE SEQUENCE</scope>
</reference>
<organism evidence="1">
    <name type="scientific">Anguilla anguilla</name>
    <name type="common">European freshwater eel</name>
    <name type="synonym">Muraena anguilla</name>
    <dbReference type="NCBI Taxonomy" id="7936"/>
    <lineage>
        <taxon>Eukaryota</taxon>
        <taxon>Metazoa</taxon>
        <taxon>Chordata</taxon>
        <taxon>Craniata</taxon>
        <taxon>Vertebrata</taxon>
        <taxon>Euteleostomi</taxon>
        <taxon>Actinopterygii</taxon>
        <taxon>Neopterygii</taxon>
        <taxon>Teleostei</taxon>
        <taxon>Anguilliformes</taxon>
        <taxon>Anguillidae</taxon>
        <taxon>Anguilla</taxon>
    </lineage>
</organism>
<dbReference type="EMBL" id="GBXM01022684">
    <property type="protein sequence ID" value="JAH85893.1"/>
    <property type="molecule type" value="Transcribed_RNA"/>
</dbReference>
<proteinExistence type="predicted"/>
<protein>
    <submittedName>
        <fullName evidence="1">Uncharacterized protein</fullName>
    </submittedName>
</protein>
<dbReference type="AlphaFoldDB" id="A0A0E9W8T5"/>
<evidence type="ECO:0000313" key="1">
    <source>
        <dbReference type="EMBL" id="JAH85893.1"/>
    </source>
</evidence>
<sequence length="60" mass="6962">MHRVHLGRSFVPWSVYHPNTPMDTRAIATPSQFTRSSLHRFTVFVVSKGFRVVQMLECTN</sequence>
<reference evidence="1" key="2">
    <citation type="journal article" date="2015" name="Fish Shellfish Immunol.">
        <title>Early steps in the European eel (Anguilla anguilla)-Vibrio vulnificus interaction in the gills: Role of the RtxA13 toxin.</title>
        <authorList>
            <person name="Callol A."/>
            <person name="Pajuelo D."/>
            <person name="Ebbesson L."/>
            <person name="Teles M."/>
            <person name="MacKenzie S."/>
            <person name="Amaro C."/>
        </authorList>
    </citation>
    <scope>NUCLEOTIDE SEQUENCE</scope>
</reference>
<accession>A0A0E9W8T5</accession>
<name>A0A0E9W8T5_ANGAN</name>